<evidence type="ECO:0000313" key="4">
    <source>
        <dbReference type="EMBL" id="ARU51148.1"/>
    </source>
</evidence>
<dbReference type="GO" id="GO:0016491">
    <property type="term" value="F:oxidoreductase activity"/>
    <property type="evidence" value="ECO:0007669"/>
    <property type="project" value="InterPro"/>
</dbReference>
<accession>A0A1Y0HSK5</accession>
<dbReference type="InterPro" id="IPR013766">
    <property type="entry name" value="Thioredoxin_domain"/>
</dbReference>
<dbReference type="Pfam" id="PF00578">
    <property type="entry name" value="AhpC-TSA"/>
    <property type="match status" value="1"/>
</dbReference>
<feature type="domain" description="Thioredoxin" evidence="3">
    <location>
        <begin position="149"/>
        <end position="282"/>
    </location>
</feature>
<feature type="compositionally biased region" description="Low complexity" evidence="1">
    <location>
        <begin position="54"/>
        <end position="68"/>
    </location>
</feature>
<keyword evidence="2" id="KW-1133">Transmembrane helix</keyword>
<sequence length="282" mass="28022">MRCASSPGRGATASVRATRSPYATSSATSCSPPSRSCRSSTSSSPRRTRPVLPGPSSARSSRPSPWRPCDVSTTWPASSPRPAPDRPHRVLPRPTPAPRGSAVPVLTAAVVVLTVLVLLNLALTGAVIRRLRADAGPSADGSPRPLVDLAVGASVPAFDATGTEGETLTTADLDGGRTLLAFSSTTCAACVEHAPALAAAADGLAAAGVAVVPVLLGDADPQGLAPVLGAAGPLVREPHGGPVSAAFGVRGTPSYVLVGPDARVLAAGGVLADVVAPVAVVR</sequence>
<organism evidence="4 5">
    <name type="scientific">Cellulosimicrobium cellulans</name>
    <name type="common">Arthrobacter luteus</name>
    <dbReference type="NCBI Taxonomy" id="1710"/>
    <lineage>
        <taxon>Bacteria</taxon>
        <taxon>Bacillati</taxon>
        <taxon>Actinomycetota</taxon>
        <taxon>Actinomycetes</taxon>
        <taxon>Micrococcales</taxon>
        <taxon>Promicromonosporaceae</taxon>
        <taxon>Cellulosimicrobium</taxon>
    </lineage>
</organism>
<evidence type="ECO:0000256" key="1">
    <source>
        <dbReference type="SAM" id="MobiDB-lite"/>
    </source>
</evidence>
<feature type="transmembrane region" description="Helical" evidence="2">
    <location>
        <begin position="102"/>
        <end position="123"/>
    </location>
</feature>
<keyword evidence="2" id="KW-0472">Membrane</keyword>
<dbReference type="EMBL" id="CP021383">
    <property type="protein sequence ID" value="ARU51148.1"/>
    <property type="molecule type" value="Genomic_DNA"/>
</dbReference>
<dbReference type="PROSITE" id="PS51257">
    <property type="entry name" value="PROKAR_LIPOPROTEIN"/>
    <property type="match status" value="1"/>
</dbReference>
<dbReference type="Gene3D" id="3.40.30.10">
    <property type="entry name" value="Glutaredoxin"/>
    <property type="match status" value="1"/>
</dbReference>
<gene>
    <name evidence="4" type="ORF">CBR64_06230</name>
</gene>
<evidence type="ECO:0000256" key="2">
    <source>
        <dbReference type="SAM" id="Phobius"/>
    </source>
</evidence>
<proteinExistence type="predicted"/>
<dbReference type="GO" id="GO:0016209">
    <property type="term" value="F:antioxidant activity"/>
    <property type="evidence" value="ECO:0007669"/>
    <property type="project" value="InterPro"/>
</dbReference>
<reference evidence="4 5" key="1">
    <citation type="submission" date="2017-05" db="EMBL/GenBank/DDBJ databases">
        <authorList>
            <person name="Song R."/>
            <person name="Chenine A.L."/>
            <person name="Ruprecht R.M."/>
        </authorList>
    </citation>
    <scope>NUCLEOTIDE SEQUENCE [LARGE SCALE GENOMIC DNA]</scope>
    <source>
        <strain evidence="4 5">PSBB019</strain>
    </source>
</reference>
<evidence type="ECO:0000313" key="5">
    <source>
        <dbReference type="Proteomes" id="UP000196228"/>
    </source>
</evidence>
<dbReference type="SUPFAM" id="SSF52833">
    <property type="entry name" value="Thioredoxin-like"/>
    <property type="match status" value="1"/>
</dbReference>
<feature type="region of interest" description="Disordered" evidence="1">
    <location>
        <begin position="1"/>
        <end position="101"/>
    </location>
</feature>
<dbReference type="InterPro" id="IPR000866">
    <property type="entry name" value="AhpC/TSA"/>
</dbReference>
<dbReference type="AlphaFoldDB" id="A0A1Y0HSK5"/>
<evidence type="ECO:0000259" key="3">
    <source>
        <dbReference type="PROSITE" id="PS51352"/>
    </source>
</evidence>
<keyword evidence="2" id="KW-0812">Transmembrane</keyword>
<dbReference type="PROSITE" id="PS51352">
    <property type="entry name" value="THIOREDOXIN_2"/>
    <property type="match status" value="1"/>
</dbReference>
<dbReference type="InterPro" id="IPR036249">
    <property type="entry name" value="Thioredoxin-like_sf"/>
</dbReference>
<feature type="compositionally biased region" description="Low complexity" evidence="1">
    <location>
        <begin position="20"/>
        <end position="45"/>
    </location>
</feature>
<dbReference type="Proteomes" id="UP000196228">
    <property type="component" value="Chromosome"/>
</dbReference>
<protein>
    <recommendedName>
        <fullName evidence="3">Thioredoxin domain-containing protein</fullName>
    </recommendedName>
</protein>
<name>A0A1Y0HSK5_CELCE</name>
<dbReference type="KEGG" id="cceu:CBR64_06230"/>